<reference evidence="2" key="1">
    <citation type="journal article" date="2015" name="Proc. Natl. Acad. Sci. U.S.A.">
        <title>Bacterial clade with the ribosomal RNA operon on a small plasmid rather than the chromosome.</title>
        <authorList>
            <person name="Anda M."/>
            <person name="Ohtsubo Y."/>
            <person name="Okubo T."/>
            <person name="Sugawara M."/>
            <person name="Nagata Y."/>
            <person name="Tsuda M."/>
            <person name="Minamisawa K."/>
            <person name="Mitsui H."/>
        </authorList>
    </citation>
    <scope>NUCLEOTIDE SEQUENCE</scope>
    <source>
        <strain evidence="2">DSM 15513</strain>
    </source>
</reference>
<evidence type="ECO:0000256" key="1">
    <source>
        <dbReference type="SAM" id="Phobius"/>
    </source>
</evidence>
<feature type="transmembrane region" description="Helical" evidence="1">
    <location>
        <begin position="136"/>
        <end position="155"/>
    </location>
</feature>
<feature type="transmembrane region" description="Helical" evidence="1">
    <location>
        <begin position="71"/>
        <end position="93"/>
    </location>
</feature>
<keyword evidence="1" id="KW-0812">Transmembrane</keyword>
<evidence type="ECO:0008006" key="3">
    <source>
        <dbReference type="Google" id="ProtNLM"/>
    </source>
</evidence>
<accession>A0A0P0Z935</accession>
<keyword evidence="1" id="KW-0472">Membrane</keyword>
<proteinExistence type="predicted"/>
<keyword evidence="1" id="KW-1133">Transmembrane helix</keyword>
<sequence>MSEVLNNFSGVWALMMGRKDGMSRLDVSADGFYRSFSAILVALPALTLSWIEFEAGDRSDQAEHIGTAQAFGAHLFADLLAWLLPVIILLLVAKRIGWSRKVSPLVVATNWGAALVTWLFAPYLALVLLIGMGPNLALVGALLSIGSLVLTARLCRTILDDWPTAIFLTAALLATGLLSYGVVMDLTGVPLI</sequence>
<name>A0A0P0Z935_9HYPH</name>
<feature type="transmembrane region" description="Helical" evidence="1">
    <location>
        <begin position="162"/>
        <end position="183"/>
    </location>
</feature>
<dbReference type="EMBL" id="LC066395">
    <property type="protein sequence ID" value="BAT30796.1"/>
    <property type="molecule type" value="Genomic_DNA"/>
</dbReference>
<evidence type="ECO:0000313" key="2">
    <source>
        <dbReference type="EMBL" id="BAT30796.1"/>
    </source>
</evidence>
<dbReference type="AlphaFoldDB" id="A0A0P0Z935"/>
<organism evidence="2">
    <name type="scientific">Fulvimarina pelagi</name>
    <dbReference type="NCBI Taxonomy" id="217511"/>
    <lineage>
        <taxon>Bacteria</taxon>
        <taxon>Pseudomonadati</taxon>
        <taxon>Pseudomonadota</taxon>
        <taxon>Alphaproteobacteria</taxon>
        <taxon>Hyphomicrobiales</taxon>
        <taxon>Aurantimonadaceae</taxon>
        <taxon>Fulvimarina</taxon>
    </lineage>
</organism>
<protein>
    <recommendedName>
        <fullName evidence="3">Transporter</fullName>
    </recommendedName>
</protein>
<feature type="transmembrane region" description="Helical" evidence="1">
    <location>
        <begin position="32"/>
        <end position="51"/>
    </location>
</feature>
<feature type="transmembrane region" description="Helical" evidence="1">
    <location>
        <begin position="105"/>
        <end position="130"/>
    </location>
</feature>